<feature type="region of interest" description="Disordered" evidence="8">
    <location>
        <begin position="478"/>
        <end position="502"/>
    </location>
</feature>
<name>D5GAB7_TUBMM</name>
<feature type="compositionally biased region" description="Polar residues" evidence="8">
    <location>
        <begin position="821"/>
        <end position="834"/>
    </location>
</feature>
<dbReference type="Proteomes" id="UP000006911">
    <property type="component" value="Unassembled WGS sequence"/>
</dbReference>
<evidence type="ECO:0000256" key="2">
    <source>
        <dbReference type="ARBA" id="ARBA00004240"/>
    </source>
</evidence>
<keyword evidence="7" id="KW-0175">Coiled coil</keyword>
<dbReference type="PANTHER" id="PTHR48182:SF2">
    <property type="entry name" value="PROTEIN SERAC1"/>
    <property type="match status" value="1"/>
</dbReference>
<dbReference type="AlphaFoldDB" id="D5GAB7"/>
<dbReference type="KEGG" id="tml:GSTUM_00005224001"/>
<dbReference type="RefSeq" id="XP_002837280.1">
    <property type="nucleotide sequence ID" value="XM_002837234.1"/>
</dbReference>
<feature type="compositionally biased region" description="Polar residues" evidence="8">
    <location>
        <begin position="486"/>
        <end position="502"/>
    </location>
</feature>
<feature type="compositionally biased region" description="Low complexity" evidence="8">
    <location>
        <begin position="879"/>
        <end position="900"/>
    </location>
</feature>
<dbReference type="SMART" id="SM00220">
    <property type="entry name" value="S_TKc"/>
    <property type="match status" value="1"/>
</dbReference>
<feature type="domain" description="Protein kinase" evidence="9">
    <location>
        <begin position="144"/>
        <end position="457"/>
    </location>
</feature>
<evidence type="ECO:0000256" key="7">
    <source>
        <dbReference type="SAM" id="Coils"/>
    </source>
</evidence>
<comment type="subcellular location">
    <subcellularLocation>
        <location evidence="2">Endoplasmic reticulum</location>
    </subcellularLocation>
    <subcellularLocation>
        <location evidence="3">Membrane</location>
    </subcellularLocation>
    <subcellularLocation>
        <location evidence="1">Mitochondrion</location>
    </subcellularLocation>
</comment>
<protein>
    <submittedName>
        <fullName evidence="10">(Perigord truffle) hypothetical protein</fullName>
    </submittedName>
</protein>
<evidence type="ECO:0000256" key="8">
    <source>
        <dbReference type="SAM" id="MobiDB-lite"/>
    </source>
</evidence>
<organism evidence="10 11">
    <name type="scientific">Tuber melanosporum (strain Mel28)</name>
    <name type="common">Perigord black truffle</name>
    <dbReference type="NCBI Taxonomy" id="656061"/>
    <lineage>
        <taxon>Eukaryota</taxon>
        <taxon>Fungi</taxon>
        <taxon>Dikarya</taxon>
        <taxon>Ascomycota</taxon>
        <taxon>Pezizomycotina</taxon>
        <taxon>Pezizomycetes</taxon>
        <taxon>Pezizales</taxon>
        <taxon>Tuberaceae</taxon>
        <taxon>Tuber</taxon>
    </lineage>
</organism>
<feature type="region of interest" description="Disordered" evidence="8">
    <location>
        <begin position="819"/>
        <end position="900"/>
    </location>
</feature>
<sequence length="990" mass="111204">MSTSTKESELRKRILNQRLPTSVERVRFFPDCDLKQMLTYDVVAEVIGESNIPFHDRRGVIKDILDGAQKIFCILVCIRHVNYMHLLLQSGVVDAKLALSKEGLVSFGLPIPAVEEFWHQQWDFIAPIFKSRIQKLDPSCILPFKEEQDLGEGGYGAVSKVVLYRSHQDLVSISGPGDTVVVARKRIKHVSAKTEAYFESERGPLELLKTRGHPHIIKLLGSYYQNDDYNLFFPLAEGSLKDLFDGGRPGFDVDTESFYSSIVGLSSAINHIHNFTYEMGGKNMNFKGYHHDLKPANILIQQGKFVIADFGLSKFKADANTSSTIHKTGTEAYLPPETCSIDPETNFDDRMVGRSVDIWAFGCILAEIATYLLRGSGGVGEFSRRRLTRVSANMKDNSFHAYNEVKEEVREWLKSLEIMAERDPQISRLIQVVWKTLIPDRKKRPTAQAVLEEVSVLDPETATNMELFVSQGRTALPLSPPISPAGSPQSRSQTTSPGSGTLSDRCGIAVLSEGTRDLGLRIDVVALHGLNGDLYTCWQVGDGPIWLRDFLPSDGMHLPHIVSYGYDSERLFTHLSKDNLEKEAHNFLRQIQKRREIQGASTRPIIFLAHSVGGFPLKQAILLAKGSDEYRDLFKSICGVTFFGTPHREHGIFHSMGACLRKISRTASVSEQSRELLRQNMCDNDQLLKAVNHSFETRICTPGSNLRVVNFYETKPTPPGLGVVVDKDAGTMGLNGVDEKIYGLELSHPDLCRYSSETEPSYKVALRGVRLLTRISADEYGSKQAKELEQEVPYINNYQQFSPEIHVNNILPHLPIIPSLQRPSTGSRLTQNFNTTPPHQPTTTPKTAPRTQTKPPPPPFHTPLKKKQPPPPPQPQPQPQARAHTAPPQQSQKKSQTQNKNSINAIEKRLANVGGRKSNIAAEIVARQKERKGLRLRRQERGEQWFSDETRKLEKRITELEARRTEAHNEQERLKLELIGARTVHGHRTA</sequence>
<dbReference type="InterPro" id="IPR011009">
    <property type="entry name" value="Kinase-like_dom_sf"/>
</dbReference>
<dbReference type="eggNOG" id="KOG2029">
    <property type="taxonomic scope" value="Eukaryota"/>
</dbReference>
<dbReference type="SUPFAM" id="SSF53474">
    <property type="entry name" value="alpha/beta-Hydrolases"/>
    <property type="match status" value="1"/>
</dbReference>
<proteinExistence type="predicted"/>
<keyword evidence="11" id="KW-1185">Reference proteome</keyword>
<evidence type="ECO:0000259" key="9">
    <source>
        <dbReference type="PROSITE" id="PS50011"/>
    </source>
</evidence>
<dbReference type="STRING" id="656061.D5GAB7"/>
<evidence type="ECO:0000313" key="10">
    <source>
        <dbReference type="EMBL" id="CAZ81471.1"/>
    </source>
</evidence>
<keyword evidence="4" id="KW-0256">Endoplasmic reticulum</keyword>
<gene>
    <name evidence="10" type="ORF">GSTUM_00005224001</name>
</gene>
<dbReference type="PROSITE" id="PS50011">
    <property type="entry name" value="PROTEIN_KINASE_DOM"/>
    <property type="match status" value="1"/>
</dbReference>
<keyword evidence="5" id="KW-0496">Mitochondrion</keyword>
<dbReference type="GO" id="GO:0016020">
    <property type="term" value="C:membrane"/>
    <property type="evidence" value="ECO:0007669"/>
    <property type="project" value="UniProtKB-SubCell"/>
</dbReference>
<dbReference type="EMBL" id="FN430075">
    <property type="protein sequence ID" value="CAZ81471.1"/>
    <property type="molecule type" value="Genomic_DNA"/>
</dbReference>
<feature type="compositionally biased region" description="Pro residues" evidence="8">
    <location>
        <begin position="869"/>
        <end position="878"/>
    </location>
</feature>
<keyword evidence="6" id="KW-0472">Membrane</keyword>
<dbReference type="Gene3D" id="1.10.510.10">
    <property type="entry name" value="Transferase(Phosphotransferase) domain 1"/>
    <property type="match status" value="1"/>
</dbReference>
<feature type="coiled-coil region" evidence="7">
    <location>
        <begin position="950"/>
        <end position="977"/>
    </location>
</feature>
<dbReference type="Gene3D" id="3.30.200.20">
    <property type="entry name" value="Phosphorylase Kinase, domain 1"/>
    <property type="match status" value="1"/>
</dbReference>
<evidence type="ECO:0000313" key="11">
    <source>
        <dbReference type="Proteomes" id="UP000006911"/>
    </source>
</evidence>
<dbReference type="SUPFAM" id="SSF56112">
    <property type="entry name" value="Protein kinase-like (PK-like)"/>
    <property type="match status" value="1"/>
</dbReference>
<evidence type="ECO:0000256" key="5">
    <source>
        <dbReference type="ARBA" id="ARBA00023128"/>
    </source>
</evidence>
<accession>D5GAB7</accession>
<dbReference type="InParanoid" id="D5GAB7"/>
<dbReference type="InterPro" id="IPR029058">
    <property type="entry name" value="AB_hydrolase_fold"/>
</dbReference>
<dbReference type="InterPro" id="IPR000719">
    <property type="entry name" value="Prot_kinase_dom"/>
</dbReference>
<dbReference type="GO" id="GO:0004672">
    <property type="term" value="F:protein kinase activity"/>
    <property type="evidence" value="ECO:0007669"/>
    <property type="project" value="InterPro"/>
</dbReference>
<evidence type="ECO:0000256" key="1">
    <source>
        <dbReference type="ARBA" id="ARBA00004173"/>
    </source>
</evidence>
<dbReference type="Gene3D" id="3.40.50.1820">
    <property type="entry name" value="alpha/beta hydrolase"/>
    <property type="match status" value="1"/>
</dbReference>
<dbReference type="GO" id="GO:0005524">
    <property type="term" value="F:ATP binding"/>
    <property type="evidence" value="ECO:0007669"/>
    <property type="project" value="InterPro"/>
</dbReference>
<dbReference type="HOGENOM" id="CLU_301721_0_0_1"/>
<dbReference type="GO" id="GO:0005739">
    <property type="term" value="C:mitochondrion"/>
    <property type="evidence" value="ECO:0007669"/>
    <property type="project" value="UniProtKB-SubCell"/>
</dbReference>
<dbReference type="GeneID" id="9185753"/>
<dbReference type="PANTHER" id="PTHR48182">
    <property type="entry name" value="PROTEIN SERAC1"/>
    <property type="match status" value="1"/>
</dbReference>
<reference evidence="10 11" key="1">
    <citation type="journal article" date="2010" name="Nature">
        <title>Perigord black truffle genome uncovers evolutionary origins and mechanisms of symbiosis.</title>
        <authorList>
            <person name="Martin F."/>
            <person name="Kohler A."/>
            <person name="Murat C."/>
            <person name="Balestrini R."/>
            <person name="Coutinho P.M."/>
            <person name="Jaillon O."/>
            <person name="Montanini B."/>
            <person name="Morin E."/>
            <person name="Noel B."/>
            <person name="Percudani R."/>
            <person name="Porcel B."/>
            <person name="Rubini A."/>
            <person name="Amicucci A."/>
            <person name="Amselem J."/>
            <person name="Anthouard V."/>
            <person name="Arcioni S."/>
            <person name="Artiguenave F."/>
            <person name="Aury J.M."/>
            <person name="Ballario P."/>
            <person name="Bolchi A."/>
            <person name="Brenna A."/>
            <person name="Brun A."/>
            <person name="Buee M."/>
            <person name="Cantarel B."/>
            <person name="Chevalier G."/>
            <person name="Couloux A."/>
            <person name="Da Silva C."/>
            <person name="Denoeud F."/>
            <person name="Duplessis S."/>
            <person name="Ghignone S."/>
            <person name="Hilselberger B."/>
            <person name="Iotti M."/>
            <person name="Marcais B."/>
            <person name="Mello A."/>
            <person name="Miranda M."/>
            <person name="Pacioni G."/>
            <person name="Quesneville H."/>
            <person name="Riccioni C."/>
            <person name="Ruotolo R."/>
            <person name="Splivallo R."/>
            <person name="Stocchi V."/>
            <person name="Tisserant E."/>
            <person name="Viscomi A.R."/>
            <person name="Zambonelli A."/>
            <person name="Zampieri E."/>
            <person name="Henrissat B."/>
            <person name="Lebrun M.H."/>
            <person name="Paolocci F."/>
            <person name="Bonfante P."/>
            <person name="Ottonello S."/>
            <person name="Wincker P."/>
        </authorList>
    </citation>
    <scope>NUCLEOTIDE SEQUENCE [LARGE SCALE GENOMIC DNA]</scope>
    <source>
        <strain evidence="10 11">Mel28</strain>
    </source>
</reference>
<dbReference type="InterPro" id="IPR052374">
    <property type="entry name" value="SERAC1"/>
</dbReference>
<feature type="compositionally biased region" description="Low complexity" evidence="8">
    <location>
        <begin position="835"/>
        <end position="853"/>
    </location>
</feature>
<evidence type="ECO:0000256" key="4">
    <source>
        <dbReference type="ARBA" id="ARBA00022824"/>
    </source>
</evidence>
<evidence type="ECO:0000256" key="3">
    <source>
        <dbReference type="ARBA" id="ARBA00004370"/>
    </source>
</evidence>
<dbReference type="CDD" id="cd00180">
    <property type="entry name" value="PKc"/>
    <property type="match status" value="1"/>
</dbReference>
<evidence type="ECO:0000256" key="6">
    <source>
        <dbReference type="ARBA" id="ARBA00023136"/>
    </source>
</evidence>
<dbReference type="GO" id="GO:0005783">
    <property type="term" value="C:endoplasmic reticulum"/>
    <property type="evidence" value="ECO:0007669"/>
    <property type="project" value="UniProtKB-SubCell"/>
</dbReference>
<dbReference type="Pfam" id="PF00069">
    <property type="entry name" value="Pkinase"/>
    <property type="match status" value="1"/>
</dbReference>